<sequence length="497" mass="55574">MKLLIGLLFTCLLPALTQAQTSTPGVKEFDSYVQQAVTDWHVPGLAIAVVKDGRVIFSKGYGVRELGKPGKVDSQTIFGIASTTKAMTAACAAMLVDEGKLHWDDKVTDYLPDFQLYDPYVTRELTVRDLFLHDSGVGNTDFLWGMMNIPATEILHRMRLVKPQYGFRAGFVYQNIFYMAAGKLIEKASGMPWETFIQKRIFTPLKMTRTVPTFSLAKNMPNQTEAHMKVDSSIVVIEKDMTDAISPAGGVWSCVDDMAKWVNCMLDSSKYGTQRLLKPESWAMLLRPQTFVSEDEFYPTARITKPHWITYGLGWFQQDYKGQKIDFHTGSLGGLIAINGMITDKKTGVYILANLDHAEVRHALMFKAFDYFSLGGSTDWSKDFMTLYNGIHAKGEKAQKDYEGKRVLGTHPTLDIKSYAGTYTDPLYGSVVVTANGDKLSLNINQFITAEATCWNYDTFRGPYARKEYGKVTATFSIDELGKIATVTIDGLAFAKQ</sequence>
<organism evidence="4 5">
    <name type="scientific">Mucilaginibacter dorajii</name>
    <dbReference type="NCBI Taxonomy" id="692994"/>
    <lineage>
        <taxon>Bacteria</taxon>
        <taxon>Pseudomonadati</taxon>
        <taxon>Bacteroidota</taxon>
        <taxon>Sphingobacteriia</taxon>
        <taxon>Sphingobacteriales</taxon>
        <taxon>Sphingobacteriaceae</taxon>
        <taxon>Mucilaginibacter</taxon>
    </lineage>
</organism>
<feature type="chain" id="PRO_5046576639" evidence="1">
    <location>
        <begin position="20"/>
        <end position="497"/>
    </location>
</feature>
<dbReference type="InterPro" id="IPR012338">
    <property type="entry name" value="Beta-lactam/transpept-like"/>
</dbReference>
<dbReference type="InterPro" id="IPR021860">
    <property type="entry name" value="Peptidase_S12_Pab87-rel_C"/>
</dbReference>
<keyword evidence="5" id="KW-1185">Reference proteome</keyword>
<dbReference type="GO" id="GO:0016787">
    <property type="term" value="F:hydrolase activity"/>
    <property type="evidence" value="ECO:0007669"/>
    <property type="project" value="UniProtKB-KW"/>
</dbReference>
<feature type="domain" description="Beta-lactamase-related" evidence="2">
    <location>
        <begin position="29"/>
        <end position="362"/>
    </location>
</feature>
<name>A0ABP7QGG8_9SPHI</name>
<dbReference type="PANTHER" id="PTHR46825">
    <property type="entry name" value="D-ALANYL-D-ALANINE-CARBOXYPEPTIDASE/ENDOPEPTIDASE AMPH"/>
    <property type="match status" value="1"/>
</dbReference>
<evidence type="ECO:0000313" key="5">
    <source>
        <dbReference type="Proteomes" id="UP001500742"/>
    </source>
</evidence>
<evidence type="ECO:0000259" key="3">
    <source>
        <dbReference type="Pfam" id="PF11954"/>
    </source>
</evidence>
<evidence type="ECO:0000256" key="1">
    <source>
        <dbReference type="SAM" id="SignalP"/>
    </source>
</evidence>
<dbReference type="Gene3D" id="2.40.128.600">
    <property type="match status" value="1"/>
</dbReference>
<gene>
    <name evidence="4" type="ORF">GCM10022210_36980</name>
</gene>
<dbReference type="RefSeq" id="WP_259093783.1">
    <property type="nucleotide sequence ID" value="NZ_BAAAZC010000026.1"/>
</dbReference>
<protein>
    <submittedName>
        <fullName evidence="4">Serine hydrolase</fullName>
    </submittedName>
</protein>
<dbReference type="Proteomes" id="UP001500742">
    <property type="component" value="Unassembled WGS sequence"/>
</dbReference>
<reference evidence="5" key="1">
    <citation type="journal article" date="2019" name="Int. J. Syst. Evol. Microbiol.">
        <title>The Global Catalogue of Microorganisms (GCM) 10K type strain sequencing project: providing services to taxonomists for standard genome sequencing and annotation.</title>
        <authorList>
            <consortium name="The Broad Institute Genomics Platform"/>
            <consortium name="The Broad Institute Genome Sequencing Center for Infectious Disease"/>
            <person name="Wu L."/>
            <person name="Ma J."/>
        </authorList>
    </citation>
    <scope>NUCLEOTIDE SEQUENCE [LARGE SCALE GENOMIC DNA]</scope>
    <source>
        <strain evidence="5">JCM 16601</strain>
    </source>
</reference>
<accession>A0ABP7QGG8</accession>
<dbReference type="InterPro" id="IPR001466">
    <property type="entry name" value="Beta-lactam-related"/>
</dbReference>
<evidence type="ECO:0000313" key="4">
    <source>
        <dbReference type="EMBL" id="GAA3982143.1"/>
    </source>
</evidence>
<feature type="signal peptide" evidence="1">
    <location>
        <begin position="1"/>
        <end position="19"/>
    </location>
</feature>
<dbReference type="InterPro" id="IPR050491">
    <property type="entry name" value="AmpC-like"/>
</dbReference>
<dbReference type="Gene3D" id="3.40.710.10">
    <property type="entry name" value="DD-peptidase/beta-lactamase superfamily"/>
    <property type="match status" value="1"/>
</dbReference>
<comment type="caution">
    <text evidence="4">The sequence shown here is derived from an EMBL/GenBank/DDBJ whole genome shotgun (WGS) entry which is preliminary data.</text>
</comment>
<dbReference type="SUPFAM" id="SSF56601">
    <property type="entry name" value="beta-lactamase/transpeptidase-like"/>
    <property type="match status" value="1"/>
</dbReference>
<dbReference type="PANTHER" id="PTHR46825:SF15">
    <property type="entry name" value="BETA-LACTAMASE-RELATED DOMAIN-CONTAINING PROTEIN"/>
    <property type="match status" value="1"/>
</dbReference>
<keyword evidence="1" id="KW-0732">Signal</keyword>
<dbReference type="EMBL" id="BAAAZC010000026">
    <property type="protein sequence ID" value="GAA3982143.1"/>
    <property type="molecule type" value="Genomic_DNA"/>
</dbReference>
<dbReference type="Pfam" id="PF11954">
    <property type="entry name" value="DUF3471"/>
    <property type="match status" value="1"/>
</dbReference>
<evidence type="ECO:0000259" key="2">
    <source>
        <dbReference type="Pfam" id="PF00144"/>
    </source>
</evidence>
<feature type="domain" description="Peptidase S12 Pab87-related C-terminal" evidence="3">
    <location>
        <begin position="406"/>
        <end position="490"/>
    </location>
</feature>
<proteinExistence type="predicted"/>
<keyword evidence="4" id="KW-0378">Hydrolase</keyword>
<dbReference type="Pfam" id="PF00144">
    <property type="entry name" value="Beta-lactamase"/>
    <property type="match status" value="1"/>
</dbReference>